<feature type="compositionally biased region" description="Pro residues" evidence="5">
    <location>
        <begin position="245"/>
        <end position="263"/>
    </location>
</feature>
<dbReference type="Pfam" id="PF07524">
    <property type="entry name" value="Bromo_TP"/>
    <property type="match status" value="1"/>
</dbReference>
<feature type="region of interest" description="Disordered" evidence="5">
    <location>
        <begin position="134"/>
        <end position="203"/>
    </location>
</feature>
<reference evidence="7" key="1">
    <citation type="journal article" date="2020" name="Nat. Commun.">
        <title>Large-scale genome sequencing of mycorrhizal fungi provides insights into the early evolution of symbiotic traits.</title>
        <authorList>
            <person name="Miyauchi S."/>
            <person name="Kiss E."/>
            <person name="Kuo A."/>
            <person name="Drula E."/>
            <person name="Kohler A."/>
            <person name="Sanchez-Garcia M."/>
            <person name="Morin E."/>
            <person name="Andreopoulos B."/>
            <person name="Barry K.W."/>
            <person name="Bonito G."/>
            <person name="Buee M."/>
            <person name="Carver A."/>
            <person name="Chen C."/>
            <person name="Cichocki N."/>
            <person name="Clum A."/>
            <person name="Culley D."/>
            <person name="Crous P.W."/>
            <person name="Fauchery L."/>
            <person name="Girlanda M."/>
            <person name="Hayes R.D."/>
            <person name="Keri Z."/>
            <person name="LaButti K."/>
            <person name="Lipzen A."/>
            <person name="Lombard V."/>
            <person name="Magnuson J."/>
            <person name="Maillard F."/>
            <person name="Murat C."/>
            <person name="Nolan M."/>
            <person name="Ohm R.A."/>
            <person name="Pangilinan J."/>
            <person name="Pereira M.F."/>
            <person name="Perotto S."/>
            <person name="Peter M."/>
            <person name="Pfister S."/>
            <person name="Riley R."/>
            <person name="Sitrit Y."/>
            <person name="Stielow J.B."/>
            <person name="Szollosi G."/>
            <person name="Zifcakova L."/>
            <person name="Stursova M."/>
            <person name="Spatafora J.W."/>
            <person name="Tedersoo L."/>
            <person name="Vaario L.M."/>
            <person name="Yamada A."/>
            <person name="Yan M."/>
            <person name="Wang P."/>
            <person name="Xu J."/>
            <person name="Bruns T."/>
            <person name="Baldrian P."/>
            <person name="Vilgalys R."/>
            <person name="Dunand C."/>
            <person name="Henrissat B."/>
            <person name="Grigoriev I.V."/>
            <person name="Hibbett D."/>
            <person name="Nagy L.G."/>
            <person name="Martin F.M."/>
        </authorList>
    </citation>
    <scope>NUCLEOTIDE SEQUENCE</scope>
    <source>
        <strain evidence="7">UP504</strain>
    </source>
</reference>
<evidence type="ECO:0000313" key="8">
    <source>
        <dbReference type="Proteomes" id="UP000886523"/>
    </source>
</evidence>
<evidence type="ECO:0000256" key="2">
    <source>
        <dbReference type="ARBA" id="ARBA00023015"/>
    </source>
</evidence>
<comment type="subcellular location">
    <subcellularLocation>
        <location evidence="1">Nucleus</location>
    </subcellularLocation>
</comment>
<evidence type="ECO:0000256" key="3">
    <source>
        <dbReference type="ARBA" id="ARBA00023163"/>
    </source>
</evidence>
<keyword evidence="4" id="KW-0539">Nucleus</keyword>
<dbReference type="InterPro" id="IPR006565">
    <property type="entry name" value="BTP"/>
</dbReference>
<feature type="domain" description="Bromodomain associated" evidence="6">
    <location>
        <begin position="10"/>
        <end position="80"/>
    </location>
</feature>
<keyword evidence="8" id="KW-1185">Reference proteome</keyword>
<evidence type="ECO:0000313" key="7">
    <source>
        <dbReference type="EMBL" id="KAF9513503.1"/>
    </source>
</evidence>
<keyword evidence="2" id="KW-0805">Transcription regulation</keyword>
<evidence type="ECO:0000256" key="1">
    <source>
        <dbReference type="ARBA" id="ARBA00004123"/>
    </source>
</evidence>
<dbReference type="OrthoDB" id="436852at2759"/>
<dbReference type="Gene3D" id="1.10.20.10">
    <property type="entry name" value="Histone, subunit A"/>
    <property type="match status" value="1"/>
</dbReference>
<dbReference type="GO" id="GO:0005634">
    <property type="term" value="C:nucleus"/>
    <property type="evidence" value="ECO:0007669"/>
    <property type="project" value="UniProtKB-SubCell"/>
</dbReference>
<dbReference type="Proteomes" id="UP000886523">
    <property type="component" value="Unassembled WGS sequence"/>
</dbReference>
<feature type="compositionally biased region" description="Low complexity" evidence="5">
    <location>
        <begin position="165"/>
        <end position="177"/>
    </location>
</feature>
<sequence length="507" mass="54984">MSSQAFVEMHLRRLVRQVVHANNFTKASSKALDIVVHLLGHYLELLAAKCALFAQHTGRDGVNIHDALMALEESGMDVEDIMGWCGRDGVELSKFGPGSLREGFEQFSAILTEGAKMDKTDAVLLTYQRLPSPPPNSLYGELENDNYEESVSSPSQSTHINGAMSSPVLPLSPVSNPAQIAPIPPRERKRRRPSDWASIPPEHVPIFLPPFPGHEAPQSPEPIQAEDTHMHYFKVLPPTSDSPPLGAPLPSPPPLPPPAPPVPLSVASYLEEVPYETSTLSTTPDHMPRPPDRLPEPEQPSAHPYLLVAMQTAHDHSNAGNANPGRLAISTALSIMAAPRYSASDALFSVSIPPPPRTLAPSPSYATPLNPDVMPNPSFPPTPSRSIQSPLVPMTILPQYLQPHLQTLSERIVKQGVHDRSTRVAPPPPFVDNGQPRLHGRPVRAPWNASPGVLVHPDKPPVLADALLYTTWDYPQKNFEERLKKKSTNATAGLTSTGNVAEGAGLL</sequence>
<keyword evidence="3" id="KW-0804">Transcription</keyword>
<evidence type="ECO:0000256" key="5">
    <source>
        <dbReference type="SAM" id="MobiDB-lite"/>
    </source>
</evidence>
<name>A0A9P6DWA8_9AGAM</name>
<evidence type="ECO:0000256" key="4">
    <source>
        <dbReference type="ARBA" id="ARBA00023242"/>
    </source>
</evidence>
<feature type="region of interest" description="Disordered" evidence="5">
    <location>
        <begin position="234"/>
        <end position="300"/>
    </location>
</feature>
<dbReference type="InterPro" id="IPR009072">
    <property type="entry name" value="Histone-fold"/>
</dbReference>
<gene>
    <name evidence="7" type="ORF">BS47DRAFT_1344152</name>
</gene>
<protein>
    <recommendedName>
        <fullName evidence="6">Bromodomain associated domain-containing protein</fullName>
    </recommendedName>
</protein>
<feature type="compositionally biased region" description="Polar residues" evidence="5">
    <location>
        <begin position="149"/>
        <end position="164"/>
    </location>
</feature>
<feature type="compositionally biased region" description="Basic and acidic residues" evidence="5">
    <location>
        <begin position="286"/>
        <end position="296"/>
    </location>
</feature>
<dbReference type="CDD" id="cd00076">
    <property type="entry name" value="HFD_SF"/>
    <property type="match status" value="1"/>
</dbReference>
<dbReference type="EMBL" id="MU128971">
    <property type="protein sequence ID" value="KAF9513503.1"/>
    <property type="molecule type" value="Genomic_DNA"/>
</dbReference>
<evidence type="ECO:0000259" key="6">
    <source>
        <dbReference type="Pfam" id="PF07524"/>
    </source>
</evidence>
<comment type="caution">
    <text evidence="7">The sequence shown here is derived from an EMBL/GenBank/DDBJ whole genome shotgun (WGS) entry which is preliminary data.</text>
</comment>
<dbReference type="GO" id="GO:0046982">
    <property type="term" value="F:protein heterodimerization activity"/>
    <property type="evidence" value="ECO:0007669"/>
    <property type="project" value="InterPro"/>
</dbReference>
<accession>A0A9P6DWA8</accession>
<proteinExistence type="predicted"/>
<organism evidence="7 8">
    <name type="scientific">Hydnum rufescens UP504</name>
    <dbReference type="NCBI Taxonomy" id="1448309"/>
    <lineage>
        <taxon>Eukaryota</taxon>
        <taxon>Fungi</taxon>
        <taxon>Dikarya</taxon>
        <taxon>Basidiomycota</taxon>
        <taxon>Agaricomycotina</taxon>
        <taxon>Agaricomycetes</taxon>
        <taxon>Cantharellales</taxon>
        <taxon>Hydnaceae</taxon>
        <taxon>Hydnum</taxon>
    </lineage>
</organism>
<dbReference type="SUPFAM" id="SSF47113">
    <property type="entry name" value="Histone-fold"/>
    <property type="match status" value="1"/>
</dbReference>
<dbReference type="AlphaFoldDB" id="A0A9P6DWA8"/>